<dbReference type="PRINTS" id="PR00866">
    <property type="entry name" value="RNADNAPOLMS"/>
</dbReference>
<evidence type="ECO:0000256" key="2">
    <source>
        <dbReference type="ARBA" id="ARBA00022679"/>
    </source>
</evidence>
<dbReference type="RefSeq" id="WP_112135071.1">
    <property type="nucleotide sequence ID" value="NZ_CP016181.1"/>
</dbReference>
<name>A0A2Z4PP24_9GAMM</name>
<organism evidence="11 12">
    <name type="scientific">Marinomonas primoryensis</name>
    <dbReference type="NCBI Taxonomy" id="178399"/>
    <lineage>
        <taxon>Bacteria</taxon>
        <taxon>Pseudomonadati</taxon>
        <taxon>Pseudomonadota</taxon>
        <taxon>Gammaproteobacteria</taxon>
        <taxon>Oceanospirillales</taxon>
        <taxon>Oceanospirillaceae</taxon>
        <taxon>Marinomonas</taxon>
    </lineage>
</organism>
<dbReference type="Pfam" id="PF00078">
    <property type="entry name" value="RVT_1"/>
    <property type="match status" value="1"/>
</dbReference>
<proteinExistence type="inferred from homology"/>
<dbReference type="PROSITE" id="PS50878">
    <property type="entry name" value="RT_POL"/>
    <property type="match status" value="1"/>
</dbReference>
<dbReference type="InterPro" id="IPR000123">
    <property type="entry name" value="Reverse_transcriptase_msDNA"/>
</dbReference>
<dbReference type="PANTHER" id="PTHR34047:SF7">
    <property type="entry name" value="RNA-DIRECTED DNA POLYMERASE"/>
    <property type="match status" value="1"/>
</dbReference>
<dbReference type="GO" id="GO:0051607">
    <property type="term" value="P:defense response to virus"/>
    <property type="evidence" value="ECO:0007669"/>
    <property type="project" value="UniProtKB-KW"/>
</dbReference>
<dbReference type="EMBL" id="CP016181">
    <property type="protein sequence ID" value="AWX98803.1"/>
    <property type="molecule type" value="Genomic_DNA"/>
</dbReference>
<evidence type="ECO:0000256" key="8">
    <source>
        <dbReference type="ARBA" id="ARBA00034120"/>
    </source>
</evidence>
<dbReference type="InterPro" id="IPR000477">
    <property type="entry name" value="RT_dom"/>
</dbReference>
<dbReference type="InterPro" id="IPR051083">
    <property type="entry name" value="GrpII_Intron_Splice-Mob/Def"/>
</dbReference>
<evidence type="ECO:0000313" key="12">
    <source>
        <dbReference type="Proteomes" id="UP000249898"/>
    </source>
</evidence>
<comment type="similarity">
    <text evidence="8">Belongs to the bacterial reverse transcriptase family.</text>
</comment>
<dbReference type="GO" id="GO:0046872">
    <property type="term" value="F:metal ion binding"/>
    <property type="evidence" value="ECO:0007669"/>
    <property type="project" value="UniProtKB-KW"/>
</dbReference>
<evidence type="ECO:0000256" key="7">
    <source>
        <dbReference type="ARBA" id="ARBA00023118"/>
    </source>
</evidence>
<dbReference type="EC" id="2.7.7.49" evidence="1"/>
<dbReference type="PANTHER" id="PTHR34047">
    <property type="entry name" value="NUCLEAR INTRON MATURASE 1, MITOCHONDRIAL-RELATED"/>
    <property type="match status" value="1"/>
</dbReference>
<keyword evidence="6" id="KW-0695">RNA-directed DNA polymerase</keyword>
<dbReference type="OrthoDB" id="7055795at2"/>
<dbReference type="InterPro" id="IPR043502">
    <property type="entry name" value="DNA/RNA_pol_sf"/>
</dbReference>
<dbReference type="GO" id="GO:0003723">
    <property type="term" value="F:RNA binding"/>
    <property type="evidence" value="ECO:0007669"/>
    <property type="project" value="InterPro"/>
</dbReference>
<evidence type="ECO:0000256" key="1">
    <source>
        <dbReference type="ARBA" id="ARBA00012493"/>
    </source>
</evidence>
<reference evidence="11 12" key="1">
    <citation type="submission" date="2016-06" db="EMBL/GenBank/DDBJ databases">
        <title>The sequenced genome of the ice-adhering bacterium Marinomonas primoryensis, from Antarctica.</title>
        <authorList>
            <person name="Graham L."/>
            <person name="Vance T.D.R."/>
            <person name="Davies P.L."/>
        </authorList>
    </citation>
    <scope>NUCLEOTIDE SEQUENCE [LARGE SCALE GENOMIC DNA]</scope>
    <source>
        <strain evidence="11 12">AceL</strain>
    </source>
</reference>
<protein>
    <recommendedName>
        <fullName evidence="1">RNA-directed DNA polymerase</fullName>
        <ecNumber evidence="1">2.7.7.49</ecNumber>
    </recommendedName>
</protein>
<keyword evidence="4" id="KW-0479">Metal-binding</keyword>
<keyword evidence="7" id="KW-0051">Antiviral defense</keyword>
<evidence type="ECO:0000256" key="9">
    <source>
        <dbReference type="ARBA" id="ARBA00048173"/>
    </source>
</evidence>
<gene>
    <name evidence="11" type="ORF">A8139_01435</name>
</gene>
<evidence type="ECO:0000259" key="10">
    <source>
        <dbReference type="PROSITE" id="PS50878"/>
    </source>
</evidence>
<comment type="catalytic activity">
    <reaction evidence="9">
        <text>DNA(n) + a 2'-deoxyribonucleoside 5'-triphosphate = DNA(n+1) + diphosphate</text>
        <dbReference type="Rhea" id="RHEA:22508"/>
        <dbReference type="Rhea" id="RHEA-COMP:17339"/>
        <dbReference type="Rhea" id="RHEA-COMP:17340"/>
        <dbReference type="ChEBI" id="CHEBI:33019"/>
        <dbReference type="ChEBI" id="CHEBI:61560"/>
        <dbReference type="ChEBI" id="CHEBI:173112"/>
        <dbReference type="EC" id="2.7.7.49"/>
    </reaction>
</comment>
<keyword evidence="2" id="KW-0808">Transferase</keyword>
<dbReference type="Proteomes" id="UP000249898">
    <property type="component" value="Chromosome"/>
</dbReference>
<evidence type="ECO:0000256" key="6">
    <source>
        <dbReference type="ARBA" id="ARBA00022918"/>
    </source>
</evidence>
<dbReference type="NCBIfam" id="NF038233">
    <property type="entry name" value="retron_St85_RT"/>
    <property type="match status" value="1"/>
</dbReference>
<keyword evidence="5" id="KW-0460">Magnesium</keyword>
<keyword evidence="3" id="KW-0548">Nucleotidyltransferase</keyword>
<accession>A0A2Z4PP24</accession>
<dbReference type="SUPFAM" id="SSF56672">
    <property type="entry name" value="DNA/RNA polymerases"/>
    <property type="match status" value="1"/>
</dbReference>
<evidence type="ECO:0000256" key="4">
    <source>
        <dbReference type="ARBA" id="ARBA00022723"/>
    </source>
</evidence>
<sequence>MDTADFLSKLTNKSRSSIVDFLRLAPNKYRVYTIPKRSYGYRTIAHPTANLKFLQRTFSENFAFPTHAAAQAYISGKGIKSNATQHKNNCYLLKLDLEDFFNSIKPDLFWGVWDKAFQELPSPASKEMLEQLLFWRPSRRIGHTLVLSVGAPSSPAISNFCMYFFDVAITNICELLEVKYTRYADDLTFSTNQKNILFELPALIESTLKEEFSLQLNINKKKTKFSSKAHNRHVTGVTITNDSTLSLGRSRKRYIKHLVHRATLKQLNTDELNHLIGLLSFAHDIEPDFLTRLDAKYGDGSIQRIRSSI</sequence>
<dbReference type="CDD" id="cd03487">
    <property type="entry name" value="RT_Bac_retron_II"/>
    <property type="match status" value="1"/>
</dbReference>
<evidence type="ECO:0000256" key="5">
    <source>
        <dbReference type="ARBA" id="ARBA00022842"/>
    </source>
</evidence>
<evidence type="ECO:0000256" key="3">
    <source>
        <dbReference type="ARBA" id="ARBA00022695"/>
    </source>
</evidence>
<feature type="domain" description="Reverse transcriptase" evidence="10">
    <location>
        <begin position="15"/>
        <end position="239"/>
    </location>
</feature>
<dbReference type="AlphaFoldDB" id="A0A2Z4PP24"/>
<evidence type="ECO:0000313" key="11">
    <source>
        <dbReference type="EMBL" id="AWX98803.1"/>
    </source>
</evidence>
<dbReference type="GO" id="GO:0003964">
    <property type="term" value="F:RNA-directed DNA polymerase activity"/>
    <property type="evidence" value="ECO:0007669"/>
    <property type="project" value="UniProtKB-KW"/>
</dbReference>